<dbReference type="EMBL" id="JACAZH010000032">
    <property type="protein sequence ID" value="KAF7338743.1"/>
    <property type="molecule type" value="Genomic_DNA"/>
</dbReference>
<gene>
    <name evidence="1" type="ORF">MSAN_02196700</name>
</gene>
<dbReference type="Proteomes" id="UP000623467">
    <property type="component" value="Unassembled WGS sequence"/>
</dbReference>
<reference evidence="1" key="1">
    <citation type="submission" date="2020-05" db="EMBL/GenBank/DDBJ databases">
        <title>Mycena genomes resolve the evolution of fungal bioluminescence.</title>
        <authorList>
            <person name="Tsai I.J."/>
        </authorList>
    </citation>
    <scope>NUCLEOTIDE SEQUENCE</scope>
    <source>
        <strain evidence="1">160909Yilan</strain>
    </source>
</reference>
<evidence type="ECO:0000313" key="2">
    <source>
        <dbReference type="Proteomes" id="UP000623467"/>
    </source>
</evidence>
<dbReference type="AlphaFoldDB" id="A0A8H7CKJ3"/>
<keyword evidence="2" id="KW-1185">Reference proteome</keyword>
<organism evidence="1 2">
    <name type="scientific">Mycena sanguinolenta</name>
    <dbReference type="NCBI Taxonomy" id="230812"/>
    <lineage>
        <taxon>Eukaryota</taxon>
        <taxon>Fungi</taxon>
        <taxon>Dikarya</taxon>
        <taxon>Basidiomycota</taxon>
        <taxon>Agaricomycotina</taxon>
        <taxon>Agaricomycetes</taxon>
        <taxon>Agaricomycetidae</taxon>
        <taxon>Agaricales</taxon>
        <taxon>Marasmiineae</taxon>
        <taxon>Mycenaceae</taxon>
        <taxon>Mycena</taxon>
    </lineage>
</organism>
<sequence length="287" mass="32494">MTSNPIFPEDIERTIIEVLLADARDMRCTIASLSSRFYAWTKPIIFRTIVVRRHNDWTKRISDLLLPNAGLIHTLAIDLKGQLSNDELSHVHALLTAADQIRHLAVGWPIWIQLSRECGALRLESLYLMWDRTHKVPAPSLTHLQHPAALKDLTVYAPPNIQNPTPFRPWGEFYLPDTARCVNLAYVAYAADRTPIPTVGSLCEDIPNLRAAMFVLVDISEQYAGEDALVTEDKALYPNFSTTYLRFSQQVLGEWLAKVEGRRSVLEYPPPRIVETLELDSAPVVEN</sequence>
<dbReference type="OrthoDB" id="2868957at2759"/>
<evidence type="ECO:0000313" key="1">
    <source>
        <dbReference type="EMBL" id="KAF7338743.1"/>
    </source>
</evidence>
<protein>
    <submittedName>
        <fullName evidence="1">Uncharacterized protein</fullName>
    </submittedName>
</protein>
<accession>A0A8H7CKJ3</accession>
<comment type="caution">
    <text evidence="1">The sequence shown here is derived from an EMBL/GenBank/DDBJ whole genome shotgun (WGS) entry which is preliminary data.</text>
</comment>
<name>A0A8H7CKJ3_9AGAR</name>
<proteinExistence type="predicted"/>